<organism evidence="1 2">
    <name type="scientific">Roseiflexus castenholzii (strain DSM 13941 / HLO8)</name>
    <dbReference type="NCBI Taxonomy" id="383372"/>
    <lineage>
        <taxon>Bacteria</taxon>
        <taxon>Bacillati</taxon>
        <taxon>Chloroflexota</taxon>
        <taxon>Chloroflexia</taxon>
        <taxon>Chloroflexales</taxon>
        <taxon>Roseiflexineae</taxon>
        <taxon>Roseiflexaceae</taxon>
        <taxon>Roseiflexus</taxon>
    </lineage>
</organism>
<protein>
    <submittedName>
        <fullName evidence="1">Uncharacterized protein</fullName>
    </submittedName>
</protein>
<accession>A7NLB5</accession>
<keyword evidence="2" id="KW-1185">Reference proteome</keyword>
<dbReference type="KEGG" id="rca:Rcas_2205"/>
<proteinExistence type="predicted"/>
<dbReference type="AlphaFoldDB" id="A7NLB5"/>
<dbReference type="OrthoDB" id="557157at2"/>
<gene>
    <name evidence="1" type="ordered locus">Rcas_2205</name>
</gene>
<dbReference type="HOGENOM" id="CLU_2194969_0_0_0"/>
<name>A7NLB5_ROSCS</name>
<dbReference type="RefSeq" id="WP_012120712.1">
    <property type="nucleotide sequence ID" value="NC_009767.1"/>
</dbReference>
<reference evidence="1 2" key="1">
    <citation type="submission" date="2007-08" db="EMBL/GenBank/DDBJ databases">
        <title>Complete sequence of Roseiflexus castenholzii DSM 13941.</title>
        <authorList>
            <consortium name="US DOE Joint Genome Institute"/>
            <person name="Copeland A."/>
            <person name="Lucas S."/>
            <person name="Lapidus A."/>
            <person name="Barry K."/>
            <person name="Glavina del Rio T."/>
            <person name="Dalin E."/>
            <person name="Tice H."/>
            <person name="Pitluck S."/>
            <person name="Thompson L.S."/>
            <person name="Brettin T."/>
            <person name="Bruce D."/>
            <person name="Detter J.C."/>
            <person name="Han C."/>
            <person name="Tapia R."/>
            <person name="Schmutz J."/>
            <person name="Larimer F."/>
            <person name="Land M."/>
            <person name="Hauser L."/>
            <person name="Kyrpides N."/>
            <person name="Mikhailova N."/>
            <person name="Bryant D.A."/>
            <person name="Hanada S."/>
            <person name="Tsukatani Y."/>
            <person name="Richardson P."/>
        </authorList>
    </citation>
    <scope>NUCLEOTIDE SEQUENCE [LARGE SCALE GENOMIC DNA]</scope>
    <source>
        <strain evidence="2">DSM 13941 / HLO8</strain>
    </source>
</reference>
<dbReference type="Proteomes" id="UP000000263">
    <property type="component" value="Chromosome"/>
</dbReference>
<evidence type="ECO:0000313" key="2">
    <source>
        <dbReference type="Proteomes" id="UP000000263"/>
    </source>
</evidence>
<evidence type="ECO:0000313" key="1">
    <source>
        <dbReference type="EMBL" id="ABU58288.1"/>
    </source>
</evidence>
<dbReference type="EMBL" id="CP000804">
    <property type="protein sequence ID" value="ABU58288.1"/>
    <property type="molecule type" value="Genomic_DNA"/>
</dbReference>
<dbReference type="eggNOG" id="COG4636">
    <property type="taxonomic scope" value="Bacteria"/>
</dbReference>
<sequence length="108" mass="12143">MTRRRHLQASLVYVIVDVAQRRGQTTLRLPGYGHAPMVYADLPPDDRGRLWIEPLHVWLGVQNQHVVCYGTTGVSIGDHPDLQAAPATAEQRIAALETKLWRLRGELP</sequence>